<dbReference type="InterPro" id="IPR038765">
    <property type="entry name" value="Papain-like_cys_pep_sf"/>
</dbReference>
<dbReference type="SUPFAM" id="SSF54001">
    <property type="entry name" value="Cysteine proteinases"/>
    <property type="match status" value="1"/>
</dbReference>
<sequence>SLCSQFYSQQQLEVLKNIPNMQWQPEIPTMFRDLSVEEMRNLYSEAVDSIEEDIDEITNVNAPPATFDWRITNKACLGEPSETGSVCNSDWAFASQDVMSDSRCIFNRDSQKPKRLVFSAQAQLNCDISGKGCKGGDMTGSVAFLKTMGVPLADCLLYRSGNSGAVQKCTSVCDNKKVWPQTYTINKYKNVCPKKNKIESLKYAVATAPVRAQFDLYEDFMYFTGKPDQIYHHVSGNRVGTKHVSIIGWGEQNGIKYWIIKNTWGAKWGDNGYFKMQRENNECSIENKCYSMDP</sequence>
<dbReference type="InterPro" id="IPR013128">
    <property type="entry name" value="Peptidase_C1A"/>
</dbReference>
<dbReference type="PROSITE" id="PS00640">
    <property type="entry name" value="THIOL_PROTEASE_ASN"/>
    <property type="match status" value="1"/>
</dbReference>
<name>A0A146K8H7_9EUKA</name>
<gene>
    <name evidence="3" type="ORF">TPC1_16414</name>
</gene>
<evidence type="ECO:0000259" key="2">
    <source>
        <dbReference type="SMART" id="SM00645"/>
    </source>
</evidence>
<evidence type="ECO:0000313" key="3">
    <source>
        <dbReference type="EMBL" id="JAP91841.1"/>
    </source>
</evidence>
<comment type="similarity">
    <text evidence="1">Belongs to the peptidase C1 family.</text>
</comment>
<dbReference type="GO" id="GO:0006508">
    <property type="term" value="P:proteolysis"/>
    <property type="evidence" value="ECO:0007669"/>
    <property type="project" value="InterPro"/>
</dbReference>
<dbReference type="Gene3D" id="3.90.70.10">
    <property type="entry name" value="Cysteine proteinases"/>
    <property type="match status" value="1"/>
</dbReference>
<dbReference type="SMART" id="SM00645">
    <property type="entry name" value="Pept_C1"/>
    <property type="match status" value="1"/>
</dbReference>
<proteinExistence type="inferred from homology"/>
<dbReference type="PANTHER" id="PTHR12411">
    <property type="entry name" value="CYSTEINE PROTEASE FAMILY C1-RELATED"/>
    <property type="match status" value="1"/>
</dbReference>
<dbReference type="EMBL" id="GDID01004765">
    <property type="protein sequence ID" value="JAP91841.1"/>
    <property type="molecule type" value="Transcribed_RNA"/>
</dbReference>
<evidence type="ECO:0000256" key="1">
    <source>
        <dbReference type="ARBA" id="ARBA00008455"/>
    </source>
</evidence>
<accession>A0A146K8H7</accession>
<dbReference type="GO" id="GO:0008234">
    <property type="term" value="F:cysteine-type peptidase activity"/>
    <property type="evidence" value="ECO:0007669"/>
    <property type="project" value="InterPro"/>
</dbReference>
<feature type="non-terminal residue" evidence="3">
    <location>
        <position position="1"/>
    </location>
</feature>
<protein>
    <submittedName>
        <fullName evidence="3">Cathepsin B</fullName>
    </submittedName>
</protein>
<organism evidence="3">
    <name type="scientific">Trepomonas sp. PC1</name>
    <dbReference type="NCBI Taxonomy" id="1076344"/>
    <lineage>
        <taxon>Eukaryota</taxon>
        <taxon>Metamonada</taxon>
        <taxon>Diplomonadida</taxon>
        <taxon>Hexamitidae</taxon>
        <taxon>Hexamitinae</taxon>
        <taxon>Trepomonas</taxon>
    </lineage>
</organism>
<feature type="domain" description="Peptidase C1A papain C-terminal" evidence="2">
    <location>
        <begin position="63"/>
        <end position="293"/>
    </location>
</feature>
<dbReference type="AlphaFoldDB" id="A0A146K8H7"/>
<dbReference type="InterPro" id="IPR025661">
    <property type="entry name" value="Pept_asp_AS"/>
</dbReference>
<dbReference type="Pfam" id="PF00112">
    <property type="entry name" value="Peptidase_C1"/>
    <property type="match status" value="1"/>
</dbReference>
<reference evidence="3" key="1">
    <citation type="submission" date="2015-07" db="EMBL/GenBank/DDBJ databases">
        <title>Adaptation to a free-living lifestyle via gene acquisitions in the diplomonad Trepomonas sp. PC1.</title>
        <authorList>
            <person name="Xu F."/>
            <person name="Jerlstrom-Hultqvist J."/>
            <person name="Kolisko M."/>
            <person name="Simpson A.G.B."/>
            <person name="Roger A.J."/>
            <person name="Svard S.G."/>
            <person name="Andersson J.O."/>
        </authorList>
    </citation>
    <scope>NUCLEOTIDE SEQUENCE</scope>
    <source>
        <strain evidence="3">PC1</strain>
    </source>
</reference>
<dbReference type="InterPro" id="IPR000668">
    <property type="entry name" value="Peptidase_C1A_C"/>
</dbReference>